<dbReference type="EMBL" id="AP017925">
    <property type="protein sequence ID" value="BAW19546.1"/>
    <property type="molecule type" value="Genomic_DNA"/>
</dbReference>
<reference evidence="1 2" key="1">
    <citation type="submission" date="2016-12" db="EMBL/GenBank/DDBJ databases">
        <title>Characterization of two jumbo phages RP12 and RP31 infecting the phytopathogen Ralstonia solanacearum.</title>
        <authorList>
            <person name="Kawasaki T."/>
            <person name="Yoshikawa G."/>
            <person name="Ogata H."/>
            <person name="Yamada T."/>
        </authorList>
    </citation>
    <scope>NUCLEOTIDE SEQUENCE [LARGE SCALE GENOMIC DNA]</scope>
    <source>
        <strain evidence="1 2">RP31</strain>
    </source>
</reference>
<sequence>MSEFKNEIYASKVINDQPENFTGLEVTGVRYTGKMTDDDEKEVIVDNANPEFFSCYLRHKDGRALSCADFGNAAEAVAYGQRLADTHSWTFENKLPA</sequence>
<accession>A0A1L7N250</accession>
<evidence type="ECO:0000313" key="2">
    <source>
        <dbReference type="Proteomes" id="UP000222950"/>
    </source>
</evidence>
<name>A0A1L7N250_9CAUD</name>
<evidence type="ECO:0000313" key="1">
    <source>
        <dbReference type="EMBL" id="BAW19546.1"/>
    </source>
</evidence>
<dbReference type="Proteomes" id="UP000222950">
    <property type="component" value="Segment"/>
</dbReference>
<proteinExistence type="predicted"/>
<organism evidence="1 2">
    <name type="scientific">Ralstonia phage RP31</name>
    <dbReference type="NCBI Taxonomy" id="1923890"/>
    <lineage>
        <taxon>Viruses</taxon>
        <taxon>Duplodnaviria</taxon>
        <taxon>Heunggongvirae</taxon>
        <taxon>Uroviricota</taxon>
        <taxon>Caudoviricetes</taxon>
        <taxon>Chimalliviridae</taxon>
        <taxon>Ripduovirus</taxon>
        <taxon>Ripduovirus RP12</taxon>
    </lineage>
</organism>
<protein>
    <submittedName>
        <fullName evidence="1">Uncharacterized protein</fullName>
    </submittedName>
</protein>